<evidence type="ECO:0000313" key="3">
    <source>
        <dbReference type="Proteomes" id="UP001156905"/>
    </source>
</evidence>
<proteinExistence type="predicted"/>
<dbReference type="InterPro" id="IPR011646">
    <property type="entry name" value="KAP_P-loop"/>
</dbReference>
<dbReference type="InterPro" id="IPR027417">
    <property type="entry name" value="P-loop_NTPase"/>
</dbReference>
<accession>A0ABQ6ASZ4</accession>
<sequence length="720" mass="80039">MTAKSLHNDSPISEPSEDRFGIEPFAKTLATGILQMTAPEGTVIALNGPWGSGKSSTVNLVRHHLAGAIEAEEIAVVDFACWWFRGEEDLALAFFRELYAGLGPSLGNRFRKALPKLGARLLKTADIVGPVVDLAGAAGAGTVASGAMKWASGLIKLDDSVEKLYAEISKTLSDQKRRFLIVIDDIDRLAPDEALLIFRLVKSVGRLPNVIYLLVFDRPLAEAIVKQRYPSEGPQYLEKIIQASFDIPEPRIEDLRDQMLANIGRICGAPSESDLLQFMNVFYDVVAPEIRTPRDVNRLANSLSVTWPAIGPEVDRADFIGIETLRLLQPTVYRAIRSNKARLTGVADRGLGRYSPDQKADYDKILLGGIEQKETERLRRALKRLFPRLDSVWGNLSYGSDWVAGWERQRRVCAPSRFDAYFRFSIGDEALKKEEIDALIEQASDRSFIQSRLREAVGLLRRDGRTKASLILDELNLHAGSIAKEDVGSLLMAIFEVADELDTPRDAAEAFSIGDNFLRVHWLLRRLILDRFHLQERSAILVTACKTAPVGWLADLADSASAAHHPQDGKSSETQTLITTEEDCAKLQAMALRGIRSAAKSGALASHHRLRQLLHKWHEVAKDDGQEVKRWTKAQLARDDNVVLFAQAFTSHGWSHGSGNRVAQRFTTAAVDGIERIFNVGLFRGRIQSLLADSTIREGDRSILSEFDAAWARRDKGERH</sequence>
<protein>
    <submittedName>
        <fullName evidence="2">NTPase</fullName>
    </submittedName>
</protein>
<dbReference type="Proteomes" id="UP001156905">
    <property type="component" value="Unassembled WGS sequence"/>
</dbReference>
<dbReference type="EMBL" id="BSOW01000005">
    <property type="protein sequence ID" value="GLR85289.1"/>
    <property type="molecule type" value="Genomic_DNA"/>
</dbReference>
<comment type="caution">
    <text evidence="2">The sequence shown here is derived from an EMBL/GenBank/DDBJ whole genome shotgun (WGS) entry which is preliminary data.</text>
</comment>
<dbReference type="SUPFAM" id="SSF52540">
    <property type="entry name" value="P-loop containing nucleoside triphosphate hydrolases"/>
    <property type="match status" value="1"/>
</dbReference>
<evidence type="ECO:0000259" key="1">
    <source>
        <dbReference type="Pfam" id="PF07693"/>
    </source>
</evidence>
<name>A0ABQ6ASZ4_9BRAD</name>
<evidence type="ECO:0000313" key="2">
    <source>
        <dbReference type="EMBL" id="GLR85289.1"/>
    </source>
</evidence>
<feature type="domain" description="KAP NTPase" evidence="1">
    <location>
        <begin position="23"/>
        <end position="306"/>
    </location>
</feature>
<keyword evidence="3" id="KW-1185">Reference proteome</keyword>
<reference evidence="3" key="1">
    <citation type="journal article" date="2019" name="Int. J. Syst. Evol. Microbiol.">
        <title>The Global Catalogue of Microorganisms (GCM) 10K type strain sequencing project: providing services to taxonomists for standard genome sequencing and annotation.</title>
        <authorList>
            <consortium name="The Broad Institute Genomics Platform"/>
            <consortium name="The Broad Institute Genome Sequencing Center for Infectious Disease"/>
            <person name="Wu L."/>
            <person name="Ma J."/>
        </authorList>
    </citation>
    <scope>NUCLEOTIDE SEQUENCE [LARGE SCALE GENOMIC DNA]</scope>
    <source>
        <strain evidence="3">NBRC 102520</strain>
    </source>
</reference>
<organism evidence="2 3">
    <name type="scientific">Bradyrhizobium iriomotense</name>
    <dbReference type="NCBI Taxonomy" id="441950"/>
    <lineage>
        <taxon>Bacteria</taxon>
        <taxon>Pseudomonadati</taxon>
        <taxon>Pseudomonadota</taxon>
        <taxon>Alphaproteobacteria</taxon>
        <taxon>Hyphomicrobiales</taxon>
        <taxon>Nitrobacteraceae</taxon>
        <taxon>Bradyrhizobium</taxon>
    </lineage>
</organism>
<dbReference type="Gene3D" id="3.40.50.300">
    <property type="entry name" value="P-loop containing nucleotide triphosphate hydrolases"/>
    <property type="match status" value="1"/>
</dbReference>
<dbReference type="RefSeq" id="WP_284264230.1">
    <property type="nucleotide sequence ID" value="NZ_BSOW01000005.1"/>
</dbReference>
<dbReference type="Pfam" id="PF07693">
    <property type="entry name" value="KAP_NTPase"/>
    <property type="match status" value="1"/>
</dbReference>
<gene>
    <name evidence="2" type="ORF">GCM10007857_19990</name>
</gene>